<feature type="compositionally biased region" description="Polar residues" evidence="2">
    <location>
        <begin position="454"/>
        <end position="464"/>
    </location>
</feature>
<feature type="compositionally biased region" description="Pro residues" evidence="2">
    <location>
        <begin position="438"/>
        <end position="448"/>
    </location>
</feature>
<reference evidence="6" key="1">
    <citation type="submission" date="2017-02" db="UniProtKB">
        <authorList>
            <consortium name="WormBaseParasite"/>
        </authorList>
    </citation>
    <scope>IDENTIFICATION</scope>
</reference>
<feature type="coiled-coil region" evidence="1">
    <location>
        <begin position="214"/>
        <end position="241"/>
    </location>
</feature>
<sequence>MDATVWVAPCIEANLSNLTLTTKCIKNSASSLLSVSEHAELIAKIWLQNFETASDPATQLALFYVLNEVLQNCISYGAPEMKNAFKIPILSALKSFRSGMPIDKVKKLLLVWGQQGLFEKDFNKRLSKYARHFENLSKRPDTNINHSTAKDFKDFSPDKLIRQLREYAEIESNSKISEPEFVASLLGIPIETTLSRIKSKAEGISFSKDVRNCAEQLDSTLNDLSRKLAAQEALAKNIDKAIFFYLAQEKDARSVVNAYKLYERQIRETLRSVGGSYTSTLTATTDDNTEYTCQNIYEDGGGGDSDMSDIEEIDNIPLHHPRVEPIAPTPSVSDLLVDPKTFSDLPFSEYITIDGSGDVDYRPMLSKILESNSKMSKEIDSHQLVQTETGDFDYRKPPPSAIVIDEDQRKPQPMDPFGFGTNEDADLRELKPSVSSQPPIPPLIPTPPSDSDYRQLQPSQLQPTTIPPTPHAYPWLTITDSDLRQSSVGHGDTLIPPLPVAVTNTVTLNHTSPFNATLPPPPSKLSVPVCSQMEGVLPFQTALPPLSSAQMMVMSQLQIPSSQSYQPQQQQNPLISHVPKIPEAVPSKLQKTSPQPCPVTTIQPVCQSSSSTNPALTQSKYISDQVATTVASDNVEDNIKSQEDPFSIIFRITGLSNLIKS</sequence>
<accession>A0A0R3TSR1</accession>
<evidence type="ECO:0000256" key="2">
    <source>
        <dbReference type="SAM" id="MobiDB-lite"/>
    </source>
</evidence>
<dbReference type="SMART" id="SM00582">
    <property type="entry name" value="RPR"/>
    <property type="match status" value="1"/>
</dbReference>
<evidence type="ECO:0000259" key="3">
    <source>
        <dbReference type="PROSITE" id="PS51391"/>
    </source>
</evidence>
<feature type="region of interest" description="Disordered" evidence="2">
    <location>
        <begin position="431"/>
        <end position="473"/>
    </location>
</feature>
<proteinExistence type="predicted"/>
<feature type="domain" description="CID" evidence="3">
    <location>
        <begin position="3"/>
        <end position="134"/>
    </location>
</feature>
<dbReference type="Gene3D" id="1.25.40.90">
    <property type="match status" value="1"/>
</dbReference>
<evidence type="ECO:0000256" key="1">
    <source>
        <dbReference type="SAM" id="Coils"/>
    </source>
</evidence>
<evidence type="ECO:0000313" key="5">
    <source>
        <dbReference type="Proteomes" id="UP000278807"/>
    </source>
</evidence>
<dbReference type="Proteomes" id="UP000278807">
    <property type="component" value="Unassembled WGS sequence"/>
</dbReference>
<dbReference type="InterPro" id="IPR008942">
    <property type="entry name" value="ENTH_VHS"/>
</dbReference>
<dbReference type="AlphaFoldDB" id="A0A0R3TSR1"/>
<organism evidence="6">
    <name type="scientific">Rodentolepis nana</name>
    <name type="common">Dwarf tapeworm</name>
    <name type="synonym">Hymenolepis nana</name>
    <dbReference type="NCBI Taxonomy" id="102285"/>
    <lineage>
        <taxon>Eukaryota</taxon>
        <taxon>Metazoa</taxon>
        <taxon>Spiralia</taxon>
        <taxon>Lophotrochozoa</taxon>
        <taxon>Platyhelminthes</taxon>
        <taxon>Cestoda</taxon>
        <taxon>Eucestoda</taxon>
        <taxon>Cyclophyllidea</taxon>
        <taxon>Hymenolepididae</taxon>
        <taxon>Rodentolepis</taxon>
    </lineage>
</organism>
<dbReference type="PROSITE" id="PS51391">
    <property type="entry name" value="CID"/>
    <property type="match status" value="1"/>
</dbReference>
<dbReference type="Pfam" id="PF04818">
    <property type="entry name" value="CID"/>
    <property type="match status" value="1"/>
</dbReference>
<evidence type="ECO:0000313" key="6">
    <source>
        <dbReference type="WBParaSite" id="HNAJ_0001070301-mRNA-1"/>
    </source>
</evidence>
<protein>
    <submittedName>
        <fullName evidence="6">CID domain-containing protein</fullName>
    </submittedName>
</protein>
<dbReference type="OrthoDB" id="10069473at2759"/>
<keyword evidence="5" id="KW-1185">Reference proteome</keyword>
<keyword evidence="1" id="KW-0175">Coiled coil</keyword>
<dbReference type="EMBL" id="UZAE01013172">
    <property type="protein sequence ID" value="VDO08553.1"/>
    <property type="molecule type" value="Genomic_DNA"/>
</dbReference>
<evidence type="ECO:0000313" key="4">
    <source>
        <dbReference type="EMBL" id="VDO08553.1"/>
    </source>
</evidence>
<dbReference type="STRING" id="102285.A0A0R3TSR1"/>
<reference evidence="4 5" key="2">
    <citation type="submission" date="2018-11" db="EMBL/GenBank/DDBJ databases">
        <authorList>
            <consortium name="Pathogen Informatics"/>
        </authorList>
    </citation>
    <scope>NUCLEOTIDE SEQUENCE [LARGE SCALE GENOMIC DNA]</scope>
</reference>
<dbReference type="InterPro" id="IPR006569">
    <property type="entry name" value="CID_dom"/>
</dbReference>
<name>A0A0R3TSR1_RODNA</name>
<dbReference type="WBParaSite" id="HNAJ_0001070301-mRNA-1">
    <property type="protein sequence ID" value="HNAJ_0001070301-mRNA-1"/>
    <property type="gene ID" value="HNAJ_0001070301"/>
</dbReference>
<gene>
    <name evidence="4" type="ORF">HNAJ_LOCUS10698</name>
</gene>